<dbReference type="eggNOG" id="COG0346">
    <property type="taxonomic scope" value="Bacteria"/>
</dbReference>
<reference evidence="1 2" key="1">
    <citation type="submission" date="2014-03" db="EMBL/GenBank/DDBJ databases">
        <title>Genomics of Bifidobacteria.</title>
        <authorList>
            <person name="Ventura M."/>
            <person name="Milani C."/>
            <person name="Lugli G.A."/>
        </authorList>
    </citation>
    <scope>NUCLEOTIDE SEQUENCE [LARGE SCALE GENOMIC DNA]</scope>
    <source>
        <strain evidence="1 2">DSM 22766</strain>
    </source>
</reference>
<dbReference type="Gene3D" id="3.10.180.10">
    <property type="entry name" value="2,3-Dihydroxybiphenyl 1,2-Dioxygenase, domain 1"/>
    <property type="match status" value="1"/>
</dbReference>
<accession>A0A086Z2F6</accession>
<sequence length="65" mass="7417">MITGAINHLALDATDIEAAYRNAQELGLEIKEDGIQSIPAFWNKGIRYFNIFESNRETIEFCQIL</sequence>
<name>A0A086Z2F6_9BIFI</name>
<dbReference type="SUPFAM" id="SSF54593">
    <property type="entry name" value="Glyoxalase/Bleomycin resistance protein/Dihydroxybiphenyl dioxygenase"/>
    <property type="match status" value="1"/>
</dbReference>
<keyword evidence="1" id="KW-0456">Lyase</keyword>
<dbReference type="EMBL" id="JGYK01000001">
    <property type="protein sequence ID" value="KFI40706.1"/>
    <property type="molecule type" value="Genomic_DNA"/>
</dbReference>
<comment type="caution">
    <text evidence="1">The sequence shown here is derived from an EMBL/GenBank/DDBJ whole genome shotgun (WGS) entry which is preliminary data.</text>
</comment>
<dbReference type="AlphaFoldDB" id="A0A086Z2F6"/>
<gene>
    <name evidence="1" type="ORF">BACT_1411</name>
</gene>
<keyword evidence="2" id="KW-1185">Reference proteome</keyword>
<dbReference type="InterPro" id="IPR029068">
    <property type="entry name" value="Glyas_Bleomycin-R_OHBP_Dase"/>
</dbReference>
<protein>
    <submittedName>
        <fullName evidence="1">Lactoylglutathione lyase</fullName>
    </submittedName>
</protein>
<evidence type="ECO:0000313" key="2">
    <source>
        <dbReference type="Proteomes" id="UP000029015"/>
    </source>
</evidence>
<proteinExistence type="predicted"/>
<dbReference type="Proteomes" id="UP000029015">
    <property type="component" value="Unassembled WGS sequence"/>
</dbReference>
<dbReference type="GO" id="GO:0016829">
    <property type="term" value="F:lyase activity"/>
    <property type="evidence" value="ECO:0007669"/>
    <property type="project" value="UniProtKB-KW"/>
</dbReference>
<evidence type="ECO:0000313" key="1">
    <source>
        <dbReference type="EMBL" id="KFI40706.1"/>
    </source>
</evidence>
<organism evidence="1 2">
    <name type="scientific">Bifidobacterium actinocoloniiforme DSM 22766</name>
    <dbReference type="NCBI Taxonomy" id="1437605"/>
    <lineage>
        <taxon>Bacteria</taxon>
        <taxon>Bacillati</taxon>
        <taxon>Actinomycetota</taxon>
        <taxon>Actinomycetes</taxon>
        <taxon>Bifidobacteriales</taxon>
        <taxon>Bifidobacteriaceae</taxon>
        <taxon>Bifidobacterium</taxon>
    </lineage>
</organism>